<reference evidence="8 9" key="1">
    <citation type="journal article" date="2010" name="Stand. Genomic Sci.">
        <title>Complete genome sequence of Conexibacter woesei type strain (ID131577).</title>
        <authorList>
            <person name="Pukall R."/>
            <person name="Lapidus A."/>
            <person name="Glavina Del Rio T."/>
            <person name="Copeland A."/>
            <person name="Tice H."/>
            <person name="Cheng J.-F."/>
            <person name="Lucas S."/>
            <person name="Chen F."/>
            <person name="Nolan M."/>
            <person name="Bruce D."/>
            <person name="Goodwin L."/>
            <person name="Pitluck S."/>
            <person name="Mavromatis K."/>
            <person name="Ivanova N."/>
            <person name="Ovchinnikova G."/>
            <person name="Pati A."/>
            <person name="Chen A."/>
            <person name="Palaniappan K."/>
            <person name="Land M."/>
            <person name="Hauser L."/>
            <person name="Chang Y.-J."/>
            <person name="Jeffries C.D."/>
            <person name="Chain P."/>
            <person name="Meincke L."/>
            <person name="Sims D."/>
            <person name="Brettin T."/>
            <person name="Detter J.C."/>
            <person name="Rohde M."/>
            <person name="Goeker M."/>
            <person name="Bristow J."/>
            <person name="Eisen J.A."/>
            <person name="Markowitz V."/>
            <person name="Kyrpides N.C."/>
            <person name="Klenk H.-P."/>
            <person name="Hugenholtz P."/>
        </authorList>
    </citation>
    <scope>NUCLEOTIDE SEQUENCE [LARGE SCALE GENOMIC DNA]</scope>
    <source>
        <strain evidence="9">DSM 14684 / CIP 108061 / JCM 11494 / NBRC 100937 / ID131577</strain>
    </source>
</reference>
<evidence type="ECO:0000313" key="9">
    <source>
        <dbReference type="Proteomes" id="UP000008229"/>
    </source>
</evidence>
<dbReference type="InterPro" id="IPR013249">
    <property type="entry name" value="RNA_pol_sigma70_r4_t2"/>
</dbReference>
<feature type="domain" description="RNA polymerase sigma-70 region 2" evidence="6">
    <location>
        <begin position="24"/>
        <end position="91"/>
    </location>
</feature>
<evidence type="ECO:0000256" key="4">
    <source>
        <dbReference type="ARBA" id="ARBA00023125"/>
    </source>
</evidence>
<dbReference type="eggNOG" id="COG1595">
    <property type="taxonomic scope" value="Bacteria"/>
</dbReference>
<dbReference type="STRING" id="469383.Cwoe_3414"/>
<dbReference type="InterPro" id="IPR013325">
    <property type="entry name" value="RNA_pol_sigma_r2"/>
</dbReference>
<dbReference type="PANTHER" id="PTHR43133:SF8">
    <property type="entry name" value="RNA POLYMERASE SIGMA FACTOR HI_1459-RELATED"/>
    <property type="match status" value="1"/>
</dbReference>
<evidence type="ECO:0000259" key="6">
    <source>
        <dbReference type="Pfam" id="PF04542"/>
    </source>
</evidence>
<dbReference type="SUPFAM" id="SSF88946">
    <property type="entry name" value="Sigma2 domain of RNA polymerase sigma factors"/>
    <property type="match status" value="1"/>
</dbReference>
<dbReference type="InterPro" id="IPR007627">
    <property type="entry name" value="RNA_pol_sigma70_r2"/>
</dbReference>
<keyword evidence="3" id="KW-0731">Sigma factor</keyword>
<dbReference type="HOGENOM" id="CLU_047691_9_2_11"/>
<dbReference type="NCBIfam" id="TIGR02937">
    <property type="entry name" value="sigma70-ECF"/>
    <property type="match status" value="1"/>
</dbReference>
<evidence type="ECO:0000256" key="1">
    <source>
        <dbReference type="ARBA" id="ARBA00010641"/>
    </source>
</evidence>
<evidence type="ECO:0000256" key="2">
    <source>
        <dbReference type="ARBA" id="ARBA00023015"/>
    </source>
</evidence>
<dbReference type="Gene3D" id="1.10.10.10">
    <property type="entry name" value="Winged helix-like DNA-binding domain superfamily/Winged helix DNA-binding domain"/>
    <property type="match status" value="1"/>
</dbReference>
<dbReference type="InterPro" id="IPR013324">
    <property type="entry name" value="RNA_pol_sigma_r3/r4-like"/>
</dbReference>
<dbReference type="InterPro" id="IPR014284">
    <property type="entry name" value="RNA_pol_sigma-70_dom"/>
</dbReference>
<evidence type="ECO:0000256" key="5">
    <source>
        <dbReference type="ARBA" id="ARBA00023163"/>
    </source>
</evidence>
<feature type="domain" description="RNA polymerase sigma factor 70 region 4 type 2" evidence="7">
    <location>
        <begin position="129"/>
        <end position="180"/>
    </location>
</feature>
<reference evidence="9" key="2">
    <citation type="submission" date="2010-01" db="EMBL/GenBank/DDBJ databases">
        <title>The complete genome of Conexibacter woesei DSM 14684.</title>
        <authorList>
            <consortium name="US DOE Joint Genome Institute (JGI-PGF)"/>
            <person name="Lucas S."/>
            <person name="Copeland A."/>
            <person name="Lapidus A."/>
            <person name="Glavina del Rio T."/>
            <person name="Dalin E."/>
            <person name="Tice H."/>
            <person name="Bruce D."/>
            <person name="Goodwin L."/>
            <person name="Pitluck S."/>
            <person name="Kyrpides N."/>
            <person name="Mavromatis K."/>
            <person name="Ivanova N."/>
            <person name="Mikhailova N."/>
            <person name="Chertkov O."/>
            <person name="Brettin T."/>
            <person name="Detter J.C."/>
            <person name="Han C."/>
            <person name="Larimer F."/>
            <person name="Land M."/>
            <person name="Hauser L."/>
            <person name="Markowitz V."/>
            <person name="Cheng J.-F."/>
            <person name="Hugenholtz P."/>
            <person name="Woyke T."/>
            <person name="Wu D."/>
            <person name="Pukall R."/>
            <person name="Steenblock K."/>
            <person name="Schneider S."/>
            <person name="Klenk H.-P."/>
            <person name="Eisen J.A."/>
        </authorList>
    </citation>
    <scope>NUCLEOTIDE SEQUENCE [LARGE SCALE GENOMIC DNA]</scope>
    <source>
        <strain evidence="9">DSM 14684 / CIP 108061 / JCM 11494 / NBRC 100937 / ID131577</strain>
    </source>
</reference>
<dbReference type="InterPro" id="IPR039425">
    <property type="entry name" value="RNA_pol_sigma-70-like"/>
</dbReference>
<evidence type="ECO:0000256" key="3">
    <source>
        <dbReference type="ARBA" id="ARBA00023082"/>
    </source>
</evidence>
<dbReference type="KEGG" id="cwo:Cwoe_3414"/>
<keyword evidence="4" id="KW-0238">DNA-binding</keyword>
<dbReference type="GO" id="GO:0003677">
    <property type="term" value="F:DNA binding"/>
    <property type="evidence" value="ECO:0007669"/>
    <property type="project" value="UniProtKB-KW"/>
</dbReference>
<sequence>MMELHDDALLAAAAGGDADAFAAFYRRHLAVVVGYMVRRTGNPEVAADLAAETFAAALLACPRYRPGVTAARAWLLAIGEHKLLDSRRRGRVESAARRRLAMERIELTDDDLDRVEELAAHDRAHPPAALLDAVEHLGEEQRVAVLARVVDERDYAEIAAELRCSEAVVRKRVSRGLARLRTQLRGAEA</sequence>
<protein>
    <submittedName>
        <fullName evidence="8">RNA polymerase, sigma-24 subunit, ECF subfamily</fullName>
    </submittedName>
</protein>
<dbReference type="Gene3D" id="1.10.1740.10">
    <property type="match status" value="1"/>
</dbReference>
<dbReference type="SUPFAM" id="SSF88659">
    <property type="entry name" value="Sigma3 and sigma4 domains of RNA polymerase sigma factors"/>
    <property type="match status" value="1"/>
</dbReference>
<organism evidence="8 9">
    <name type="scientific">Conexibacter woesei (strain DSM 14684 / CCUG 47730 / CIP 108061 / JCM 11494 / NBRC 100937 / ID131577)</name>
    <dbReference type="NCBI Taxonomy" id="469383"/>
    <lineage>
        <taxon>Bacteria</taxon>
        <taxon>Bacillati</taxon>
        <taxon>Actinomycetota</taxon>
        <taxon>Thermoleophilia</taxon>
        <taxon>Solirubrobacterales</taxon>
        <taxon>Conexibacteraceae</taxon>
        <taxon>Conexibacter</taxon>
    </lineage>
</organism>
<gene>
    <name evidence="8" type="ordered locus">Cwoe_3414</name>
</gene>
<name>D3EZ67_CONWI</name>
<keyword evidence="2" id="KW-0805">Transcription regulation</keyword>
<dbReference type="GO" id="GO:0006352">
    <property type="term" value="P:DNA-templated transcription initiation"/>
    <property type="evidence" value="ECO:0007669"/>
    <property type="project" value="InterPro"/>
</dbReference>
<dbReference type="InterPro" id="IPR036388">
    <property type="entry name" value="WH-like_DNA-bd_sf"/>
</dbReference>
<dbReference type="Pfam" id="PF04542">
    <property type="entry name" value="Sigma70_r2"/>
    <property type="match status" value="1"/>
</dbReference>
<proteinExistence type="inferred from homology"/>
<dbReference type="Pfam" id="PF08281">
    <property type="entry name" value="Sigma70_r4_2"/>
    <property type="match status" value="1"/>
</dbReference>
<dbReference type="Proteomes" id="UP000008229">
    <property type="component" value="Chromosome"/>
</dbReference>
<accession>D3EZ67</accession>
<keyword evidence="9" id="KW-1185">Reference proteome</keyword>
<evidence type="ECO:0000259" key="7">
    <source>
        <dbReference type="Pfam" id="PF08281"/>
    </source>
</evidence>
<keyword evidence="5" id="KW-0804">Transcription</keyword>
<dbReference type="AlphaFoldDB" id="D3EZ67"/>
<evidence type="ECO:0000313" key="8">
    <source>
        <dbReference type="EMBL" id="ADB51832.1"/>
    </source>
</evidence>
<dbReference type="EMBL" id="CP001854">
    <property type="protein sequence ID" value="ADB51832.1"/>
    <property type="molecule type" value="Genomic_DNA"/>
</dbReference>
<comment type="similarity">
    <text evidence="1">Belongs to the sigma-70 factor family. ECF subfamily.</text>
</comment>
<dbReference type="PANTHER" id="PTHR43133">
    <property type="entry name" value="RNA POLYMERASE ECF-TYPE SIGMA FACTO"/>
    <property type="match status" value="1"/>
</dbReference>
<dbReference type="GO" id="GO:0016987">
    <property type="term" value="F:sigma factor activity"/>
    <property type="evidence" value="ECO:0007669"/>
    <property type="project" value="UniProtKB-KW"/>
</dbReference>